<feature type="transmembrane region" description="Helical" evidence="1">
    <location>
        <begin position="229"/>
        <end position="249"/>
    </location>
</feature>
<feature type="transmembrane region" description="Helical" evidence="1">
    <location>
        <begin position="200"/>
        <end position="222"/>
    </location>
</feature>
<feature type="transmembrane region" description="Helical" evidence="1">
    <location>
        <begin position="133"/>
        <end position="152"/>
    </location>
</feature>
<keyword evidence="3" id="KW-1185">Reference proteome</keyword>
<keyword evidence="1" id="KW-0812">Transmembrane</keyword>
<feature type="transmembrane region" description="Helical" evidence="1">
    <location>
        <begin position="72"/>
        <end position="91"/>
    </location>
</feature>
<dbReference type="EMBL" id="PHNJ01000001">
    <property type="protein sequence ID" value="TYL40675.1"/>
    <property type="molecule type" value="Genomic_DNA"/>
</dbReference>
<accession>A0A8J8TTU9</accession>
<feature type="transmembrane region" description="Helical" evidence="1">
    <location>
        <begin position="255"/>
        <end position="276"/>
    </location>
</feature>
<evidence type="ECO:0000256" key="1">
    <source>
        <dbReference type="SAM" id="Phobius"/>
    </source>
</evidence>
<keyword evidence="1" id="KW-0472">Membrane</keyword>
<gene>
    <name evidence="2" type="ORF">CV102_03680</name>
</gene>
<feature type="transmembrane region" description="Helical" evidence="1">
    <location>
        <begin position="40"/>
        <end position="60"/>
    </location>
</feature>
<feature type="transmembrane region" description="Helical" evidence="1">
    <location>
        <begin position="98"/>
        <end position="121"/>
    </location>
</feature>
<proteinExistence type="predicted"/>
<dbReference type="AlphaFoldDB" id="A0A8J8TTU9"/>
<sequence length="288" mass="29662">MTSRSQPASGGARRRTLEHVRTLRARATTPPNAVRGRERIAVSVVGLVHAIGIGAGLAVLDHPMLATGADPLPFVGLAAVGVVVAWHLWVFGAVSPAIVVGTALGVALVGDLLAPPSVVAFEGETIVVGTSTLAAYANAWPALLTVGALLGVAERLLVAESLSRRWSLPLSQYRALAIGGFVGTIHAVAVFALVETPPEALSGGVPGFVGVGAFVTGLLASYAFLRWRYLLAPGIALGTFLVVGVRAAWPTPGDAALGYAYVQPLVIVGILAVVALERGWRVLQARLD</sequence>
<dbReference type="RefSeq" id="WP_148856510.1">
    <property type="nucleotide sequence ID" value="NZ_PHNJ01000001.1"/>
</dbReference>
<organism evidence="2 3">
    <name type="scientific">Natronococcus pandeyae</name>
    <dbReference type="NCBI Taxonomy" id="2055836"/>
    <lineage>
        <taxon>Archaea</taxon>
        <taxon>Methanobacteriati</taxon>
        <taxon>Methanobacteriota</taxon>
        <taxon>Stenosarchaea group</taxon>
        <taxon>Halobacteria</taxon>
        <taxon>Halobacteriales</taxon>
        <taxon>Natrialbaceae</taxon>
        <taxon>Natronococcus</taxon>
    </lineage>
</organism>
<reference evidence="2" key="1">
    <citation type="submission" date="2017-11" db="EMBL/GenBank/DDBJ databases">
        <authorList>
            <person name="Kajale S.C."/>
            <person name="Sharma A."/>
        </authorList>
    </citation>
    <scope>NUCLEOTIDE SEQUENCE</scope>
    <source>
        <strain evidence="2">LS1_42</strain>
    </source>
</reference>
<comment type="caution">
    <text evidence="2">The sequence shown here is derived from an EMBL/GenBank/DDBJ whole genome shotgun (WGS) entry which is preliminary data.</text>
</comment>
<feature type="transmembrane region" description="Helical" evidence="1">
    <location>
        <begin position="173"/>
        <end position="194"/>
    </location>
</feature>
<name>A0A8J8TTU9_9EURY</name>
<protein>
    <submittedName>
        <fullName evidence="2">Uncharacterized protein</fullName>
    </submittedName>
</protein>
<dbReference type="Proteomes" id="UP000766904">
    <property type="component" value="Unassembled WGS sequence"/>
</dbReference>
<evidence type="ECO:0000313" key="3">
    <source>
        <dbReference type="Proteomes" id="UP000766904"/>
    </source>
</evidence>
<evidence type="ECO:0000313" key="2">
    <source>
        <dbReference type="EMBL" id="TYL40675.1"/>
    </source>
</evidence>
<keyword evidence="1" id="KW-1133">Transmembrane helix</keyword>